<sequence length="163" mass="17770">MLAGGIDTLQVFSGVRRNGRAYDLNFRATNLDVAPVVLLPTAFLAGDANINHNPVDPLRLQVQPQAVAVVPKVAIMPVPQPHQGDPQPPLNAMANAQVQPGAGAPPAHPPPMQHFGMPMGQHLPYMPQHYGQQDNPFQPQFMWPSQQQPAPQPQQPRRGCILR</sequence>
<organism evidence="2 3">
    <name type="scientific">Septoria linicola</name>
    <dbReference type="NCBI Taxonomy" id="215465"/>
    <lineage>
        <taxon>Eukaryota</taxon>
        <taxon>Fungi</taxon>
        <taxon>Dikarya</taxon>
        <taxon>Ascomycota</taxon>
        <taxon>Pezizomycotina</taxon>
        <taxon>Dothideomycetes</taxon>
        <taxon>Dothideomycetidae</taxon>
        <taxon>Mycosphaerellales</taxon>
        <taxon>Mycosphaerellaceae</taxon>
        <taxon>Septoria</taxon>
    </lineage>
</organism>
<name>A0A9Q9APT5_9PEZI</name>
<proteinExistence type="predicted"/>
<reference evidence="2" key="1">
    <citation type="submission" date="2022-06" db="EMBL/GenBank/DDBJ databases">
        <title>Complete genome sequences of two strains of the flax pathogen Septoria linicola.</title>
        <authorList>
            <person name="Lapalu N."/>
            <person name="Simon A."/>
            <person name="Demenou B."/>
            <person name="Paumier D."/>
            <person name="Guillot M.-P."/>
            <person name="Gout L."/>
            <person name="Valade R."/>
        </authorList>
    </citation>
    <scope>NUCLEOTIDE SEQUENCE</scope>
    <source>
        <strain evidence="2">SE15195</strain>
    </source>
</reference>
<accession>A0A9Q9APT5</accession>
<evidence type="ECO:0000313" key="2">
    <source>
        <dbReference type="EMBL" id="USW52239.1"/>
    </source>
</evidence>
<feature type="region of interest" description="Disordered" evidence="1">
    <location>
        <begin position="93"/>
        <end position="163"/>
    </location>
</feature>
<dbReference type="AlphaFoldDB" id="A0A9Q9APT5"/>
<dbReference type="EMBL" id="CP099421">
    <property type="protein sequence ID" value="USW52239.1"/>
    <property type="molecule type" value="Genomic_DNA"/>
</dbReference>
<dbReference type="Proteomes" id="UP001056384">
    <property type="component" value="Chromosome 4"/>
</dbReference>
<keyword evidence="3" id="KW-1185">Reference proteome</keyword>
<protein>
    <submittedName>
        <fullName evidence="2">Uncharacterized protein</fullName>
    </submittedName>
</protein>
<gene>
    <name evidence="2" type="ORF">Slin15195_G055580</name>
</gene>
<evidence type="ECO:0000256" key="1">
    <source>
        <dbReference type="SAM" id="MobiDB-lite"/>
    </source>
</evidence>
<evidence type="ECO:0000313" key="3">
    <source>
        <dbReference type="Proteomes" id="UP001056384"/>
    </source>
</evidence>